<feature type="domain" description="BTB" evidence="1">
    <location>
        <begin position="106"/>
        <end position="165"/>
    </location>
</feature>
<protein>
    <submittedName>
        <fullName evidence="3">BTB domain-containing protein</fullName>
    </submittedName>
</protein>
<organism evidence="2 3">
    <name type="scientific">Panagrolaimus superbus</name>
    <dbReference type="NCBI Taxonomy" id="310955"/>
    <lineage>
        <taxon>Eukaryota</taxon>
        <taxon>Metazoa</taxon>
        <taxon>Ecdysozoa</taxon>
        <taxon>Nematoda</taxon>
        <taxon>Chromadorea</taxon>
        <taxon>Rhabditida</taxon>
        <taxon>Tylenchina</taxon>
        <taxon>Panagrolaimomorpha</taxon>
        <taxon>Panagrolaimoidea</taxon>
        <taxon>Panagrolaimidae</taxon>
        <taxon>Panagrolaimus</taxon>
    </lineage>
</organism>
<keyword evidence="2" id="KW-1185">Reference proteome</keyword>
<dbReference type="AlphaFoldDB" id="A0A914YJ00"/>
<dbReference type="Gene3D" id="6.10.250.3030">
    <property type="match status" value="1"/>
</dbReference>
<proteinExistence type="predicted"/>
<evidence type="ECO:0000313" key="3">
    <source>
        <dbReference type="WBParaSite" id="PSU_v2.g19491.t1"/>
    </source>
</evidence>
<dbReference type="PANTHER" id="PTHR24413">
    <property type="entry name" value="SPECKLE-TYPE POZ PROTEIN"/>
    <property type="match status" value="1"/>
</dbReference>
<dbReference type="Gene3D" id="3.30.710.10">
    <property type="entry name" value="Potassium Channel Kv1.1, Chain A"/>
    <property type="match status" value="1"/>
</dbReference>
<dbReference type="SMART" id="SM00225">
    <property type="entry name" value="BTB"/>
    <property type="match status" value="1"/>
</dbReference>
<dbReference type="Proteomes" id="UP000887577">
    <property type="component" value="Unplaced"/>
</dbReference>
<sequence>MAEALSDHMTEYPFTLKWSISEGRLKALKDSTNNECLRSEFIAINSSGVEYYLRICPNGNSDERRGKTVKVKGIFKIKNAESEMELLESKWKTLKHFGDLWNMGFEDFTIIADKKEIKIHKIILAAHSPVFAAMFKSPMKEAFENKVEIPDFSFDIVEMAIEFCYHQPHDKNISFDKLVLLLKFADKYNISDIQENLEEYLCDKISVSNVAEIAKCAAAVNAVKLQKKCLDFFINCLKMKYSVPKMELLDKDFFMNAVTKFLYQTSETL</sequence>
<dbReference type="PROSITE" id="PS50097">
    <property type="entry name" value="BTB"/>
    <property type="match status" value="1"/>
</dbReference>
<dbReference type="InterPro" id="IPR000210">
    <property type="entry name" value="BTB/POZ_dom"/>
</dbReference>
<evidence type="ECO:0000259" key="1">
    <source>
        <dbReference type="PROSITE" id="PS50097"/>
    </source>
</evidence>
<dbReference type="SUPFAM" id="SSF54695">
    <property type="entry name" value="POZ domain"/>
    <property type="match status" value="1"/>
</dbReference>
<accession>A0A914YJ00</accession>
<dbReference type="InterPro" id="IPR011333">
    <property type="entry name" value="SKP1/BTB/POZ_sf"/>
</dbReference>
<reference evidence="3" key="1">
    <citation type="submission" date="2022-11" db="UniProtKB">
        <authorList>
            <consortium name="WormBaseParasite"/>
        </authorList>
    </citation>
    <scope>IDENTIFICATION</scope>
</reference>
<evidence type="ECO:0000313" key="2">
    <source>
        <dbReference type="Proteomes" id="UP000887577"/>
    </source>
</evidence>
<dbReference type="Pfam" id="PF00651">
    <property type="entry name" value="BTB"/>
    <property type="match status" value="1"/>
</dbReference>
<dbReference type="WBParaSite" id="PSU_v2.g19491.t1">
    <property type="protein sequence ID" value="PSU_v2.g19491.t1"/>
    <property type="gene ID" value="PSU_v2.g19491"/>
</dbReference>
<name>A0A914YJ00_9BILA</name>